<name>A0A1L9VD72_ASPGL</name>
<dbReference type="OrthoDB" id="4167490at2759"/>
<dbReference type="EMBL" id="KV878904">
    <property type="protein sequence ID" value="OJJ81835.1"/>
    <property type="molecule type" value="Genomic_DNA"/>
</dbReference>
<dbReference type="Proteomes" id="UP000184300">
    <property type="component" value="Unassembled WGS sequence"/>
</dbReference>
<evidence type="ECO:0000313" key="2">
    <source>
        <dbReference type="EMBL" id="OJJ81835.1"/>
    </source>
</evidence>
<proteinExistence type="predicted"/>
<dbReference type="STRING" id="1160497.A0A1L9VD72"/>
<organism evidence="2 3">
    <name type="scientific">Aspergillus glaucus CBS 516.65</name>
    <dbReference type="NCBI Taxonomy" id="1160497"/>
    <lineage>
        <taxon>Eukaryota</taxon>
        <taxon>Fungi</taxon>
        <taxon>Dikarya</taxon>
        <taxon>Ascomycota</taxon>
        <taxon>Pezizomycotina</taxon>
        <taxon>Eurotiomycetes</taxon>
        <taxon>Eurotiomycetidae</taxon>
        <taxon>Eurotiales</taxon>
        <taxon>Aspergillaceae</taxon>
        <taxon>Aspergillus</taxon>
        <taxon>Aspergillus subgen. Aspergillus</taxon>
    </lineage>
</organism>
<sequence length="504" mass="57184">MSGLTPIRVRGRRKRVKLSHGDQNQDAKPVRGNRRGKQLLPLDASQRSLYARRKRPFISGSNWLSSQPQPQSQLDSLSQLQYQYQYQYHSHSDSQPQPKKKKRKNLSRLELLPVELLERIFLYALNVNFARSSPSLAAAVSSERVYRVLILLAFWRDPHRSPEDADWDGNGNGGSAGVARILRPLDYVPIGEDERRILQSTVFRCTWCTVHRVLKYLPGLMALSVQRLWLDAGITMDNYQQDSLNRYLESSTENNSGGAIRTFQGTKNNKHYTLTLTPNISIRITSPETNNDTTTPLLNLREFPPHLLRGSAHGFNTKDVAFLELLRVSSGFNRTDHSSMRAARDISLNRDALQEGVHKAIIERDHDVLVTLLKIDEYYFRATSSNGEMYTLPAEHYRTCLPNPTTFKLLLRASAESVPPDDSYITAWAMELGDAFGGWLLDLMLRMPEMRDGVRGRPDAGVFWMGRCNAESEMGGRYLRDVLGVQGLEGWMAEGVDFVRMAAS</sequence>
<evidence type="ECO:0000256" key="1">
    <source>
        <dbReference type="SAM" id="MobiDB-lite"/>
    </source>
</evidence>
<accession>A0A1L9VD72</accession>
<dbReference type="GeneID" id="34459125"/>
<dbReference type="VEuPathDB" id="FungiDB:ASPGLDRAFT_176021"/>
<reference evidence="3" key="1">
    <citation type="journal article" date="2017" name="Genome Biol.">
        <title>Comparative genomics reveals high biological diversity and specific adaptations in the industrially and medically important fungal genus Aspergillus.</title>
        <authorList>
            <person name="de Vries R.P."/>
            <person name="Riley R."/>
            <person name="Wiebenga A."/>
            <person name="Aguilar-Osorio G."/>
            <person name="Amillis S."/>
            <person name="Uchima C.A."/>
            <person name="Anderluh G."/>
            <person name="Asadollahi M."/>
            <person name="Askin M."/>
            <person name="Barry K."/>
            <person name="Battaglia E."/>
            <person name="Bayram O."/>
            <person name="Benocci T."/>
            <person name="Braus-Stromeyer S.A."/>
            <person name="Caldana C."/>
            <person name="Canovas D."/>
            <person name="Cerqueira G.C."/>
            <person name="Chen F."/>
            <person name="Chen W."/>
            <person name="Choi C."/>
            <person name="Clum A."/>
            <person name="Dos Santos R.A."/>
            <person name="Damasio A.R."/>
            <person name="Diallinas G."/>
            <person name="Emri T."/>
            <person name="Fekete E."/>
            <person name="Flipphi M."/>
            <person name="Freyberg S."/>
            <person name="Gallo A."/>
            <person name="Gournas C."/>
            <person name="Habgood R."/>
            <person name="Hainaut M."/>
            <person name="Harispe M.L."/>
            <person name="Henrissat B."/>
            <person name="Hilden K.S."/>
            <person name="Hope R."/>
            <person name="Hossain A."/>
            <person name="Karabika E."/>
            <person name="Karaffa L."/>
            <person name="Karanyi Z."/>
            <person name="Krasevec N."/>
            <person name="Kuo A."/>
            <person name="Kusch H."/>
            <person name="LaButti K."/>
            <person name="Lagendijk E.L."/>
            <person name="Lapidus A."/>
            <person name="Levasseur A."/>
            <person name="Lindquist E."/>
            <person name="Lipzen A."/>
            <person name="Logrieco A.F."/>
            <person name="MacCabe A."/>
            <person name="Maekelae M.R."/>
            <person name="Malavazi I."/>
            <person name="Melin P."/>
            <person name="Meyer V."/>
            <person name="Mielnichuk N."/>
            <person name="Miskei M."/>
            <person name="Molnar A.P."/>
            <person name="Mule G."/>
            <person name="Ngan C.Y."/>
            <person name="Orejas M."/>
            <person name="Orosz E."/>
            <person name="Ouedraogo J.P."/>
            <person name="Overkamp K.M."/>
            <person name="Park H.-S."/>
            <person name="Perrone G."/>
            <person name="Piumi F."/>
            <person name="Punt P.J."/>
            <person name="Ram A.F."/>
            <person name="Ramon A."/>
            <person name="Rauscher S."/>
            <person name="Record E."/>
            <person name="Riano-Pachon D.M."/>
            <person name="Robert V."/>
            <person name="Roehrig J."/>
            <person name="Ruller R."/>
            <person name="Salamov A."/>
            <person name="Salih N.S."/>
            <person name="Samson R.A."/>
            <person name="Sandor E."/>
            <person name="Sanguinetti M."/>
            <person name="Schuetze T."/>
            <person name="Sepcic K."/>
            <person name="Shelest E."/>
            <person name="Sherlock G."/>
            <person name="Sophianopoulou V."/>
            <person name="Squina F.M."/>
            <person name="Sun H."/>
            <person name="Susca A."/>
            <person name="Todd R.B."/>
            <person name="Tsang A."/>
            <person name="Unkles S.E."/>
            <person name="van de Wiele N."/>
            <person name="van Rossen-Uffink D."/>
            <person name="Oliveira J.V."/>
            <person name="Vesth T.C."/>
            <person name="Visser J."/>
            <person name="Yu J.-H."/>
            <person name="Zhou M."/>
            <person name="Andersen M.R."/>
            <person name="Archer D.B."/>
            <person name="Baker S.E."/>
            <person name="Benoit I."/>
            <person name="Brakhage A.A."/>
            <person name="Braus G.H."/>
            <person name="Fischer R."/>
            <person name="Frisvad J.C."/>
            <person name="Goldman G.H."/>
            <person name="Houbraken J."/>
            <person name="Oakley B."/>
            <person name="Pocsi I."/>
            <person name="Scazzocchio C."/>
            <person name="Seiboth B."/>
            <person name="vanKuyk P.A."/>
            <person name="Wortman J."/>
            <person name="Dyer P.S."/>
            <person name="Grigoriev I.V."/>
        </authorList>
    </citation>
    <scope>NUCLEOTIDE SEQUENCE [LARGE SCALE GENOMIC DNA]</scope>
    <source>
        <strain evidence="3">CBS 516.65</strain>
    </source>
</reference>
<feature type="compositionally biased region" description="Basic residues" evidence="1">
    <location>
        <begin position="9"/>
        <end position="18"/>
    </location>
</feature>
<gene>
    <name evidence="2" type="ORF">ASPGLDRAFT_176021</name>
</gene>
<dbReference type="RefSeq" id="XP_022398533.1">
    <property type="nucleotide sequence ID" value="XM_022542864.1"/>
</dbReference>
<protein>
    <submittedName>
        <fullName evidence="2">Uncharacterized protein</fullName>
    </submittedName>
</protein>
<feature type="region of interest" description="Disordered" evidence="1">
    <location>
        <begin position="1"/>
        <end position="45"/>
    </location>
</feature>
<keyword evidence="3" id="KW-1185">Reference proteome</keyword>
<feature type="compositionally biased region" description="Basic and acidic residues" evidence="1">
    <location>
        <begin position="19"/>
        <end position="29"/>
    </location>
</feature>
<dbReference type="AlphaFoldDB" id="A0A1L9VD72"/>
<evidence type="ECO:0000313" key="3">
    <source>
        <dbReference type="Proteomes" id="UP000184300"/>
    </source>
</evidence>